<keyword evidence="1" id="KW-0472">Membrane</keyword>
<keyword evidence="1" id="KW-0812">Transmembrane</keyword>
<evidence type="ECO:0000313" key="2">
    <source>
        <dbReference type="EMBL" id="MCL9817750.1"/>
    </source>
</evidence>
<gene>
    <name evidence="2" type="ORF">AArcSt2_12430</name>
</gene>
<reference evidence="2" key="2">
    <citation type="submission" date="2022-02" db="EMBL/GenBank/DDBJ databases">
        <authorList>
            <person name="Elcheninov A.G."/>
            <person name="Sorokin D.Y."/>
            <person name="Kublanov I.V."/>
        </authorList>
    </citation>
    <scope>NUCLEOTIDE SEQUENCE</scope>
    <source>
        <strain evidence="2">AArc-St2</strain>
    </source>
</reference>
<evidence type="ECO:0000313" key="3">
    <source>
        <dbReference type="Proteomes" id="UP001203207"/>
    </source>
</evidence>
<keyword evidence="1" id="KW-1133">Transmembrane helix</keyword>
<dbReference type="Proteomes" id="UP001203207">
    <property type="component" value="Unassembled WGS sequence"/>
</dbReference>
<evidence type="ECO:0000256" key="1">
    <source>
        <dbReference type="SAM" id="Phobius"/>
    </source>
</evidence>
<organism evidence="2 3">
    <name type="scientific">Natronocalculus amylovorans</name>
    <dbReference type="NCBI Taxonomy" id="2917812"/>
    <lineage>
        <taxon>Archaea</taxon>
        <taxon>Methanobacteriati</taxon>
        <taxon>Methanobacteriota</taxon>
        <taxon>Stenosarchaea group</taxon>
        <taxon>Halobacteria</taxon>
        <taxon>Halobacteriales</taxon>
        <taxon>Haloferacaceae</taxon>
        <taxon>Natronocalculus</taxon>
    </lineage>
</organism>
<reference evidence="2" key="1">
    <citation type="journal article" date="2022" name="Syst. Appl. Microbiol.">
        <title>Natronocalculus amylovorans gen. nov., sp. nov., and Natranaeroarchaeum aerophilus sp. nov., dominant culturable amylolytic natronoarchaea from hypersaline soda lakes in southwestern Siberia.</title>
        <authorList>
            <person name="Sorokin D.Y."/>
            <person name="Elcheninov A.G."/>
            <person name="Khizhniak T.V."/>
            <person name="Koenen M."/>
            <person name="Bale N.J."/>
            <person name="Damste J.S.S."/>
            <person name="Kublanov I.V."/>
        </authorList>
    </citation>
    <scope>NUCLEOTIDE SEQUENCE</scope>
    <source>
        <strain evidence="2">AArc-St2</strain>
    </source>
</reference>
<evidence type="ECO:0008006" key="4">
    <source>
        <dbReference type="Google" id="ProtNLM"/>
    </source>
</evidence>
<feature type="transmembrane region" description="Helical" evidence="1">
    <location>
        <begin position="204"/>
        <end position="227"/>
    </location>
</feature>
<name>A0AAE3K9M3_9EURY</name>
<dbReference type="AlphaFoldDB" id="A0AAE3K9M3"/>
<comment type="caution">
    <text evidence="2">The sequence shown here is derived from an EMBL/GenBank/DDBJ whole genome shotgun (WGS) entry which is preliminary data.</text>
</comment>
<keyword evidence="3" id="KW-1185">Reference proteome</keyword>
<proteinExistence type="predicted"/>
<dbReference type="RefSeq" id="WP_250585070.1">
    <property type="nucleotide sequence ID" value="NZ_JAKRVX010000005.1"/>
</dbReference>
<dbReference type="EMBL" id="JAKRVX010000005">
    <property type="protein sequence ID" value="MCL9817750.1"/>
    <property type="molecule type" value="Genomic_DNA"/>
</dbReference>
<protein>
    <recommendedName>
        <fullName evidence="4">RING-type E3 ubiquitin transferase</fullName>
    </recommendedName>
</protein>
<sequence length="234" mass="26127">MTITSKPQPISELSTRSGPIEVEGTAVIAEKREPVPGLFTGTKCLAYEYSTQAPKGSGPSDASFSDDGKFEVLDKGRENTTFVVEDDTGRVLVDPTEARFEFLPEYYYNAPLSDTPKPVEKYMQQHPESQPPELVIHPMISHIMNNHNRFVERRLDIGDTVYVKGSTLEPAGWDSDESILVRDGADNVEFVVYDRSKRRTAWRYGIFGSGKVIAGIIGASIMSFILYENVLHVF</sequence>
<accession>A0AAE3K9M3</accession>